<dbReference type="InterPro" id="IPR041492">
    <property type="entry name" value="HAD_2"/>
</dbReference>
<dbReference type="AlphaFoldDB" id="F8E273"/>
<dbReference type="SFLD" id="SFLDG01129">
    <property type="entry name" value="C1.5:_HAD__Beta-PGM__Phosphata"/>
    <property type="match status" value="1"/>
</dbReference>
<dbReference type="InterPro" id="IPR006439">
    <property type="entry name" value="HAD-SF_hydro_IA"/>
</dbReference>
<evidence type="ECO:0000313" key="2">
    <source>
        <dbReference type="Proteomes" id="UP000000492"/>
    </source>
</evidence>
<organism evidence="1 2">
    <name type="scientific">Corynebacterium resistens (strain DSM 45100 / JCM 12819 / GTC 2026 / SICGH 158)</name>
    <dbReference type="NCBI Taxonomy" id="662755"/>
    <lineage>
        <taxon>Bacteria</taxon>
        <taxon>Bacillati</taxon>
        <taxon>Actinomycetota</taxon>
        <taxon>Actinomycetes</taxon>
        <taxon>Mycobacteriales</taxon>
        <taxon>Corynebacteriaceae</taxon>
        <taxon>Corynebacterium</taxon>
    </lineage>
</organism>
<dbReference type="PANTHER" id="PTHR18901:SF38">
    <property type="entry name" value="PSEUDOURIDINE-5'-PHOSPHATASE"/>
    <property type="match status" value="1"/>
</dbReference>
<dbReference type="PANTHER" id="PTHR18901">
    <property type="entry name" value="2-DEOXYGLUCOSE-6-PHOSPHATE PHOSPHATASE 2"/>
    <property type="match status" value="1"/>
</dbReference>
<dbReference type="HOGENOM" id="CLU_045011_13_1_11"/>
<dbReference type="SFLD" id="SFLDS00003">
    <property type="entry name" value="Haloacid_Dehalogenase"/>
    <property type="match status" value="1"/>
</dbReference>
<proteinExistence type="predicted"/>
<dbReference type="NCBIfam" id="TIGR01509">
    <property type="entry name" value="HAD-SF-IA-v3"/>
    <property type="match status" value="1"/>
</dbReference>
<protein>
    <submittedName>
        <fullName evidence="1">Phosphoribosyl-ATP pyrophosphatase</fullName>
        <ecNumber evidence="1">3.6.1.31</ecNumber>
    </submittedName>
</protein>
<dbReference type="Gene3D" id="3.40.50.1000">
    <property type="entry name" value="HAD superfamily/HAD-like"/>
    <property type="match status" value="1"/>
</dbReference>
<dbReference type="InterPro" id="IPR023198">
    <property type="entry name" value="PGP-like_dom2"/>
</dbReference>
<accession>F8E273</accession>
<keyword evidence="1" id="KW-0378">Hydrolase</keyword>
<dbReference type="EMBL" id="CP002857">
    <property type="protein sequence ID" value="AEI09390.1"/>
    <property type="molecule type" value="Genomic_DNA"/>
</dbReference>
<gene>
    <name evidence="1" type="primary">hisE2</name>
    <name evidence="1" type="ordered locus">CRES_1034</name>
</gene>
<dbReference type="Gene3D" id="1.10.150.240">
    <property type="entry name" value="Putative phosphatase, domain 2"/>
    <property type="match status" value="1"/>
</dbReference>
<evidence type="ECO:0000313" key="1">
    <source>
        <dbReference type="EMBL" id="AEI09390.1"/>
    </source>
</evidence>
<dbReference type="InterPro" id="IPR036412">
    <property type="entry name" value="HAD-like_sf"/>
</dbReference>
<dbReference type="SFLD" id="SFLDG01135">
    <property type="entry name" value="C1.5.6:_HAD__Beta-PGM__Phospha"/>
    <property type="match status" value="1"/>
</dbReference>
<sequence length="233" mass="25820">MVVNIMKAILWDMDGTLVDTEPLWGIATYEMSEAMGRRISPEVRELTVGGTTENTVRLCANFADLHLSEDDVTHWVQWMFRRVGQLFDTKLPFRPGVTTVLQEALDAGIPMALVTNTARVLTDQALKTIGRRYFEVTVCGDEVSEGKPAPDIYYAASTQLGLHPDDCLVFEDSRTGMTAAYTAGCRVVGVPTDSDLDTPREVPLLRDLTGGEADLSAFNLGRVRNLYVNYPQR</sequence>
<dbReference type="EC" id="3.6.1.31" evidence="1"/>
<dbReference type="STRING" id="662755.CRES_1034"/>
<dbReference type="RefSeq" id="WP_013888405.1">
    <property type="nucleotide sequence ID" value="NC_015673.1"/>
</dbReference>
<dbReference type="CDD" id="cd07505">
    <property type="entry name" value="HAD_BPGM-like"/>
    <property type="match status" value="1"/>
</dbReference>
<dbReference type="eggNOG" id="COG0637">
    <property type="taxonomic scope" value="Bacteria"/>
</dbReference>
<name>F8E273_CORRG</name>
<dbReference type="Pfam" id="PF13419">
    <property type="entry name" value="HAD_2"/>
    <property type="match status" value="1"/>
</dbReference>
<dbReference type="KEGG" id="crd:CRES_1034"/>
<dbReference type="GO" id="GO:0004636">
    <property type="term" value="F:phosphoribosyl-ATP diphosphatase activity"/>
    <property type="evidence" value="ECO:0007669"/>
    <property type="project" value="UniProtKB-EC"/>
</dbReference>
<dbReference type="SUPFAM" id="SSF56784">
    <property type="entry name" value="HAD-like"/>
    <property type="match status" value="1"/>
</dbReference>
<dbReference type="Proteomes" id="UP000000492">
    <property type="component" value="Chromosome"/>
</dbReference>
<dbReference type="InterPro" id="IPR023214">
    <property type="entry name" value="HAD_sf"/>
</dbReference>
<reference evidence="1 2" key="1">
    <citation type="journal article" date="2012" name="BMC Genomics">
        <title>Complete genome sequence, lifestyle, and multi-drug resistance of the human pathogen Corynebacterium resistens DSM 45100 isolated from blood samples of a leukemia patient.</title>
        <authorList>
            <person name="Schroder J."/>
            <person name="Maus I."/>
            <person name="Meyer K."/>
            <person name="Wordemann S."/>
            <person name="Blom J."/>
            <person name="Jaenicke S."/>
            <person name="Schneider J."/>
            <person name="Trost E."/>
            <person name="Tauch A."/>
        </authorList>
    </citation>
    <scope>NUCLEOTIDE SEQUENCE [LARGE SCALE GENOMIC DNA]</scope>
    <source>
        <strain evidence="2">DSM 45100 / JCM 12819 / CCUG 50093 / GTC 2026 / SICGH 158</strain>
    </source>
</reference>
<keyword evidence="2" id="KW-1185">Reference proteome</keyword>